<evidence type="ECO:0000256" key="1">
    <source>
        <dbReference type="ARBA" id="ARBA00004141"/>
    </source>
</evidence>
<evidence type="ECO:0000256" key="5">
    <source>
        <dbReference type="SAM" id="Phobius"/>
    </source>
</evidence>
<keyword evidence="3 5" id="KW-1133">Transmembrane helix</keyword>
<dbReference type="Pfam" id="PF01699">
    <property type="entry name" value="Na_Ca_ex"/>
    <property type="match status" value="2"/>
</dbReference>
<dbReference type="GO" id="GO:0005886">
    <property type="term" value="C:plasma membrane"/>
    <property type="evidence" value="ECO:0007669"/>
    <property type="project" value="TreeGrafter"/>
</dbReference>
<dbReference type="GO" id="GO:0008273">
    <property type="term" value="F:calcium, potassium:sodium antiporter activity"/>
    <property type="evidence" value="ECO:0007669"/>
    <property type="project" value="TreeGrafter"/>
</dbReference>
<dbReference type="GO" id="GO:0005262">
    <property type="term" value="F:calcium channel activity"/>
    <property type="evidence" value="ECO:0007669"/>
    <property type="project" value="TreeGrafter"/>
</dbReference>
<dbReference type="AlphaFoldDB" id="A0A1Z3HGD3"/>
<keyword evidence="8" id="KW-1185">Reference proteome</keyword>
<accession>A0A1Z3HGD3</accession>
<feature type="domain" description="Sodium/calcium exchanger membrane region" evidence="6">
    <location>
        <begin position="6"/>
        <end position="108"/>
    </location>
</feature>
<gene>
    <name evidence="7" type="primary">yrbG</name>
    <name evidence="7" type="ORF">XM38_002580</name>
</gene>
<dbReference type="InterPro" id="IPR044880">
    <property type="entry name" value="NCX_ion-bd_dom_sf"/>
</dbReference>
<dbReference type="Gene3D" id="1.20.1420.30">
    <property type="entry name" value="NCX, central ion-binding region"/>
    <property type="match status" value="1"/>
</dbReference>
<feature type="transmembrane region" description="Helical" evidence="5">
    <location>
        <begin position="61"/>
        <end position="79"/>
    </location>
</feature>
<feature type="domain" description="Sodium/calcium exchanger membrane region" evidence="6">
    <location>
        <begin position="175"/>
        <end position="322"/>
    </location>
</feature>
<evidence type="ECO:0000313" key="8">
    <source>
        <dbReference type="Proteomes" id="UP000191901"/>
    </source>
</evidence>
<evidence type="ECO:0000259" key="6">
    <source>
        <dbReference type="Pfam" id="PF01699"/>
    </source>
</evidence>
<name>A0A1Z3HGD3_9CYAN</name>
<organism evidence="7 8">
    <name type="scientific">Halomicronema hongdechloris C2206</name>
    <dbReference type="NCBI Taxonomy" id="1641165"/>
    <lineage>
        <taxon>Bacteria</taxon>
        <taxon>Bacillati</taxon>
        <taxon>Cyanobacteriota</taxon>
        <taxon>Cyanophyceae</taxon>
        <taxon>Nodosilineales</taxon>
        <taxon>Nodosilineaceae</taxon>
        <taxon>Halomicronema</taxon>
    </lineage>
</organism>
<reference evidence="7 8" key="1">
    <citation type="journal article" date="2016" name="Biochim. Biophys. Acta">
        <title>Characterization of red-shifted phycobilisomes isolated from the chlorophyll f-containing cyanobacterium Halomicronema hongdechloris.</title>
        <authorList>
            <person name="Li Y."/>
            <person name="Lin Y."/>
            <person name="Garvey C.J."/>
            <person name="Birch D."/>
            <person name="Corkery R.W."/>
            <person name="Loughlin P.C."/>
            <person name="Scheer H."/>
            <person name="Willows R.D."/>
            <person name="Chen M."/>
        </authorList>
    </citation>
    <scope>NUCLEOTIDE SEQUENCE [LARGE SCALE GENOMIC DNA]</scope>
    <source>
        <strain evidence="7 8">C2206</strain>
    </source>
</reference>
<evidence type="ECO:0000256" key="4">
    <source>
        <dbReference type="ARBA" id="ARBA00023136"/>
    </source>
</evidence>
<feature type="transmembrane region" description="Helical" evidence="5">
    <location>
        <begin position="243"/>
        <end position="261"/>
    </location>
</feature>
<proteinExistence type="predicted"/>
<keyword evidence="4 5" id="KW-0472">Membrane</keyword>
<dbReference type="KEGG" id="hhg:XM38_002580"/>
<feature type="transmembrane region" description="Helical" evidence="5">
    <location>
        <begin position="91"/>
        <end position="110"/>
    </location>
</feature>
<feature type="transmembrane region" description="Helical" evidence="5">
    <location>
        <begin position="174"/>
        <end position="197"/>
    </location>
</feature>
<comment type="subcellular location">
    <subcellularLocation>
        <location evidence="1">Membrane</location>
        <topology evidence="1">Multi-pass membrane protein</topology>
    </subcellularLocation>
</comment>
<evidence type="ECO:0000256" key="3">
    <source>
        <dbReference type="ARBA" id="ARBA00022989"/>
    </source>
</evidence>
<dbReference type="Proteomes" id="UP000191901">
    <property type="component" value="Chromosome"/>
</dbReference>
<protein>
    <submittedName>
        <fullName evidence="7">Inner membrane protein YrbG</fullName>
    </submittedName>
</protein>
<feature type="transmembrane region" description="Helical" evidence="5">
    <location>
        <begin position="300"/>
        <end position="322"/>
    </location>
</feature>
<dbReference type="PANTHER" id="PTHR10846:SF8">
    <property type="entry name" value="INNER MEMBRANE PROTEIN YRBG"/>
    <property type="match status" value="1"/>
</dbReference>
<feature type="transmembrane region" description="Helical" evidence="5">
    <location>
        <begin position="273"/>
        <end position="293"/>
    </location>
</feature>
<evidence type="ECO:0000313" key="7">
    <source>
        <dbReference type="EMBL" id="ASC69331.1"/>
    </source>
</evidence>
<dbReference type="InterPro" id="IPR004837">
    <property type="entry name" value="NaCa_Exmemb"/>
</dbReference>
<dbReference type="EMBL" id="CP021983">
    <property type="protein sequence ID" value="ASC69331.1"/>
    <property type="molecule type" value="Genomic_DNA"/>
</dbReference>
<keyword evidence="2 5" id="KW-0812">Transmembrane</keyword>
<dbReference type="PANTHER" id="PTHR10846">
    <property type="entry name" value="SODIUM/POTASSIUM/CALCIUM EXCHANGER"/>
    <property type="match status" value="1"/>
</dbReference>
<dbReference type="InterPro" id="IPR004481">
    <property type="entry name" value="K/Na/Ca-exchanger"/>
</dbReference>
<dbReference type="GO" id="GO:0006874">
    <property type="term" value="P:intracellular calcium ion homeostasis"/>
    <property type="evidence" value="ECO:0007669"/>
    <property type="project" value="TreeGrafter"/>
</dbReference>
<feature type="transmembrane region" description="Helical" evidence="5">
    <location>
        <begin position="116"/>
        <end position="139"/>
    </location>
</feature>
<dbReference type="STRING" id="1641165.XM38_15670"/>
<sequence>MVIGVVGVRLTRVADQLADKTGLGEAVTGALFLGGITSLPGIVTSVTAAATGHPELSISNALGGITAQTAFLALADIVYTKANLEHAAASVANLSQGTLLVSLLALPLLAASSPPVSIGGVHPVSVVLPIAYLLGLRLISQARAAPMWAPTRTPETRMDEPVPLPEMRVSFRELWLRLAIFALMIGTAGYVVAQAGVAIAQQTGLSETAVGGLFTAISTSLPELVTSVAAVRQGALTLAVGDIVGGNSFDVLFIAFADIAYRSGSIYHALTPSQTFVIALTILMTGVLLLGLLRREKYGIGNIGFESVLILILYLGGLLVLFL</sequence>
<feature type="transmembrane region" description="Helical" evidence="5">
    <location>
        <begin position="209"/>
        <end position="231"/>
    </location>
</feature>
<evidence type="ECO:0000256" key="2">
    <source>
        <dbReference type="ARBA" id="ARBA00022692"/>
    </source>
</evidence>